<dbReference type="EMBL" id="QOWE01000021">
    <property type="protein sequence ID" value="RCR67192.1"/>
    <property type="molecule type" value="Genomic_DNA"/>
</dbReference>
<evidence type="ECO:0000313" key="3">
    <source>
        <dbReference type="Proteomes" id="UP000253383"/>
    </source>
</evidence>
<evidence type="ECO:0000313" key="2">
    <source>
        <dbReference type="EMBL" id="RCR67192.1"/>
    </source>
</evidence>
<comment type="caution">
    <text evidence="2">The sequence shown here is derived from an EMBL/GenBank/DDBJ whole genome shotgun (WGS) entry which is preliminary data.</text>
</comment>
<feature type="compositionally biased region" description="Basic and acidic residues" evidence="1">
    <location>
        <begin position="20"/>
        <end position="31"/>
    </location>
</feature>
<dbReference type="AlphaFoldDB" id="A0A368JI23"/>
<sequence>MSIPEGSPLRRSDSGMLTQNREEPVLQRDLKTSVVCQLAKQHSGAEQQQHRRNPVSAAQQVKYI</sequence>
<organism evidence="2 3">
    <name type="scientific">Larkinella punicea</name>
    <dbReference type="NCBI Taxonomy" id="2315727"/>
    <lineage>
        <taxon>Bacteria</taxon>
        <taxon>Pseudomonadati</taxon>
        <taxon>Bacteroidota</taxon>
        <taxon>Cytophagia</taxon>
        <taxon>Cytophagales</taxon>
        <taxon>Spirosomataceae</taxon>
        <taxon>Larkinella</taxon>
    </lineage>
</organism>
<accession>A0A368JI23</accession>
<proteinExistence type="predicted"/>
<protein>
    <submittedName>
        <fullName evidence="2">Uncharacterized protein</fullName>
    </submittedName>
</protein>
<evidence type="ECO:0000256" key="1">
    <source>
        <dbReference type="SAM" id="MobiDB-lite"/>
    </source>
</evidence>
<gene>
    <name evidence="2" type="ORF">DUE52_23045</name>
</gene>
<dbReference type="RefSeq" id="WP_114408423.1">
    <property type="nucleotide sequence ID" value="NZ_QOWE01000021.1"/>
</dbReference>
<name>A0A368JI23_9BACT</name>
<dbReference type="Proteomes" id="UP000253383">
    <property type="component" value="Unassembled WGS sequence"/>
</dbReference>
<keyword evidence="3" id="KW-1185">Reference proteome</keyword>
<reference evidence="2 3" key="1">
    <citation type="submission" date="2018-07" db="EMBL/GenBank/DDBJ databases">
        <title>Genome analysis of Larkinella rosea.</title>
        <authorList>
            <person name="Zhou Z."/>
            <person name="Wang G."/>
        </authorList>
    </citation>
    <scope>NUCLEOTIDE SEQUENCE [LARGE SCALE GENOMIC DNA]</scope>
    <source>
        <strain evidence="3">zzj9</strain>
    </source>
</reference>
<feature type="region of interest" description="Disordered" evidence="1">
    <location>
        <begin position="1"/>
        <end position="64"/>
    </location>
</feature>